<dbReference type="InterPro" id="IPR000283">
    <property type="entry name" value="NADH_UbQ_OxRdtase_75kDa_su_CS"/>
</dbReference>
<feature type="compositionally biased region" description="Low complexity" evidence="12">
    <location>
        <begin position="13"/>
        <end position="56"/>
    </location>
</feature>
<dbReference type="InterPro" id="IPR050123">
    <property type="entry name" value="Prok_molybdopt-oxidoreductase"/>
</dbReference>
<dbReference type="CDD" id="cd02753">
    <property type="entry name" value="MopB_Formate-Dh-H"/>
    <property type="match status" value="1"/>
</dbReference>
<evidence type="ECO:0000256" key="12">
    <source>
        <dbReference type="SAM" id="MobiDB-lite"/>
    </source>
</evidence>
<name>A0ABQ6XPK6_STRFR</name>
<evidence type="ECO:0000256" key="7">
    <source>
        <dbReference type="ARBA" id="ARBA00022737"/>
    </source>
</evidence>
<dbReference type="PROSITE" id="PS00490">
    <property type="entry name" value="MOLYBDOPTERIN_PROK_2"/>
    <property type="match status" value="1"/>
</dbReference>
<feature type="domain" description="4Fe-4S ferredoxin-type" evidence="14">
    <location>
        <begin position="188"/>
        <end position="219"/>
    </location>
</feature>
<dbReference type="Gene3D" id="3.40.50.740">
    <property type="match status" value="1"/>
</dbReference>
<dbReference type="PANTHER" id="PTHR43105:SF10">
    <property type="entry name" value="NADH-QUINONE OXIDOREDUCTASE SUBUNIT G"/>
    <property type="match status" value="1"/>
</dbReference>
<dbReference type="EMBL" id="ASYR01000037">
    <property type="protein sequence ID" value="KAF0647355.1"/>
    <property type="molecule type" value="Genomic_DNA"/>
</dbReference>
<evidence type="ECO:0000313" key="16">
    <source>
        <dbReference type="EMBL" id="KAF0647355.1"/>
    </source>
</evidence>
<dbReference type="PROSITE" id="PS00198">
    <property type="entry name" value="4FE4S_FER_1"/>
    <property type="match status" value="1"/>
</dbReference>
<dbReference type="InterPro" id="IPR006963">
    <property type="entry name" value="Mopterin_OxRdtase_4Fe-4S_dom"/>
</dbReference>
<dbReference type="PROSITE" id="PS51379">
    <property type="entry name" value="4FE4S_FER_2"/>
    <property type="match status" value="2"/>
</dbReference>
<feature type="domain" description="4Fe-4S Mo/W bis-MGD-type" evidence="15">
    <location>
        <begin position="271"/>
        <end position="327"/>
    </location>
</feature>
<dbReference type="PANTHER" id="PTHR43105">
    <property type="entry name" value="RESPIRATORY NITRATE REDUCTASE"/>
    <property type="match status" value="1"/>
</dbReference>
<dbReference type="CDD" id="cd00207">
    <property type="entry name" value="fer2"/>
    <property type="match status" value="1"/>
</dbReference>
<dbReference type="InterPro" id="IPR001041">
    <property type="entry name" value="2Fe-2S_ferredoxin-type"/>
</dbReference>
<evidence type="ECO:0000259" key="15">
    <source>
        <dbReference type="PROSITE" id="PS51669"/>
    </source>
</evidence>
<sequence length="949" mass="97349">MVAMTGDAGGAPDGTPADAPGTPDGTPADAPGDSPDGDSAGPPAGTPADAPDAPGGRLHVEVDGAAVAVPAGASLLAAVRAAGAELPALCSDDRFGPAGSCRTCLVRAGGRIAAACVTPAVSGARVDTAAADLVRLRREAVEVIASVLPPRALAGDNPSELARVCRSLGVGPDAARGTGGRGRDDSHPYVHLDRDLCIACGRCVRMCAEVQGTFALTLVGRGADTQVAPGTGGPWAESDCVACGGCVDTCPTGAITQPGPAAGLTSAYAPPTATRTTCGYCGVGCALDVVADGGRVTAVLPARDGPVNDGHACVKGRFAHGFLTSPERLTRPLVRRGGRLEPAGWDEALERVARGLRAAVAAGGPDAVAAVSSARATNEENYLVQKFMRVVVGTNNVDNCSRLCHSPSAAGLTASFGLPGGTDSFDGVERADCLFVVGANPVEAHPVVGARLLRRALEGAALVVADPRAVGLAVHADLHLRPRPGTNVALFHGIAHVLLTEGLADTAFLRARATGLPELTELLAGYPPERVQDITGVPAGDVVAAARLYGRAERPAIVYGLGVTEHRHGTDGVRTLANLAILRGAVGTDRGYGVNPLRGQNNVQGASDMGALPDVLPGYAKVSDPSARAVAEAVWGAPVPPRPGLRLPGMFAAARAGTLKALWVIGEDVRATDPDANRVARALDACPFVVCSELFPSETARHADVVLPAAAWLEKEGTFVNFDRRFQRVRRAVPPPGEARSDFDIVRSLARVMGADLGCATPADALAECARLAAPLFGGLSHARIDREGAVPWPCPDPGAPGEAKLYGRGFATPDGRAHLAAAPYLPPGEAPDDGYPLVLVTGRRWAHYNSGSMTRRGDGLALGPADFLDVHPEDADRYGLRDGAPVVVESRHGRARLVARIGEETAPGQVFCAFHFPASGVNRLTSHHADTVTSCPEYKVTAVRVSAP</sequence>
<dbReference type="PROSITE" id="PS51085">
    <property type="entry name" value="2FE2S_FER_2"/>
    <property type="match status" value="1"/>
</dbReference>
<dbReference type="Gene3D" id="2.40.40.20">
    <property type="match status" value="1"/>
</dbReference>
<gene>
    <name evidence="16" type="ORF">K701_23835</name>
</gene>
<comment type="function">
    <text evidence="1">NDH-1 shuttles electrons from NADH, via FMN and iron-sulfur (Fe-S) centers, to quinones in the respiratory chain. The immediate electron acceptor for the enzyme in this species is believed to be ubiquinone. Couples the redox reaction to proton translocation (for every two electrons transferred, four hydrogen ions are translocated across the cytoplasmic membrane), and thus conserves the redox energy in a proton gradient.</text>
</comment>
<evidence type="ECO:0000313" key="17">
    <source>
        <dbReference type="Proteomes" id="UP000731519"/>
    </source>
</evidence>
<evidence type="ECO:0000256" key="9">
    <source>
        <dbReference type="ARBA" id="ARBA00023014"/>
    </source>
</evidence>
<dbReference type="CDD" id="cd00508">
    <property type="entry name" value="MopB_CT_Fdh-Nap-like"/>
    <property type="match status" value="1"/>
</dbReference>
<reference evidence="16 17" key="1">
    <citation type="submission" date="2013-05" db="EMBL/GenBank/DDBJ databases">
        <title>Genome Sequence of Streptomyces fradiae.</title>
        <authorList>
            <person name="Kirby R."/>
        </authorList>
    </citation>
    <scope>NUCLEOTIDE SEQUENCE [LARGE SCALE GENOMIC DNA]</scope>
    <source>
        <strain evidence="16 17">ATCC 10745</strain>
    </source>
</reference>
<dbReference type="PIRSF" id="PIRSF036643">
    <property type="entry name" value="FDH_alpha"/>
    <property type="match status" value="1"/>
</dbReference>
<evidence type="ECO:0000256" key="10">
    <source>
        <dbReference type="ARBA" id="ARBA00023075"/>
    </source>
</evidence>
<evidence type="ECO:0000256" key="8">
    <source>
        <dbReference type="ARBA" id="ARBA00023004"/>
    </source>
</evidence>
<dbReference type="InterPro" id="IPR041924">
    <property type="entry name" value="Formate_Dh-H_N"/>
</dbReference>
<dbReference type="SUPFAM" id="SSF54862">
    <property type="entry name" value="4Fe-4S ferredoxins"/>
    <property type="match status" value="1"/>
</dbReference>
<dbReference type="Pfam" id="PF00384">
    <property type="entry name" value="Molybdopterin"/>
    <property type="match status" value="1"/>
</dbReference>
<keyword evidence="7" id="KW-0677">Repeat</keyword>
<dbReference type="InterPro" id="IPR017896">
    <property type="entry name" value="4Fe4S_Fe-S-bd"/>
</dbReference>
<feature type="domain" description="4Fe-4S ferredoxin-type" evidence="14">
    <location>
        <begin position="232"/>
        <end position="260"/>
    </location>
</feature>
<dbReference type="PROSITE" id="PS00641">
    <property type="entry name" value="COMPLEX1_75K_1"/>
    <property type="match status" value="1"/>
</dbReference>
<evidence type="ECO:0000259" key="14">
    <source>
        <dbReference type="PROSITE" id="PS51379"/>
    </source>
</evidence>
<dbReference type="Proteomes" id="UP000731519">
    <property type="component" value="Unassembled WGS sequence"/>
</dbReference>
<keyword evidence="8" id="KW-0408">Iron</keyword>
<keyword evidence="4" id="KW-0001">2Fe-2S</keyword>
<proteinExistence type="inferred from homology"/>
<feature type="domain" description="2Fe-2S ferredoxin-type" evidence="13">
    <location>
        <begin position="56"/>
        <end position="132"/>
    </location>
</feature>
<evidence type="ECO:0008006" key="18">
    <source>
        <dbReference type="Google" id="ProtNLM"/>
    </source>
</evidence>
<dbReference type="InterPro" id="IPR006478">
    <property type="entry name" value="Formate_DH_asu"/>
</dbReference>
<organism evidence="16 17">
    <name type="scientific">Streptomyces fradiae ATCC 10745 = DSM 40063</name>
    <dbReference type="NCBI Taxonomy" id="1319510"/>
    <lineage>
        <taxon>Bacteria</taxon>
        <taxon>Bacillati</taxon>
        <taxon>Actinomycetota</taxon>
        <taxon>Actinomycetes</taxon>
        <taxon>Kitasatosporales</taxon>
        <taxon>Streptomycetaceae</taxon>
        <taxon>Streptomyces</taxon>
    </lineage>
</organism>
<dbReference type="Gene3D" id="3.40.228.10">
    <property type="entry name" value="Dimethylsulfoxide Reductase, domain 2"/>
    <property type="match status" value="1"/>
</dbReference>
<keyword evidence="5" id="KW-0874">Quinone</keyword>
<keyword evidence="10" id="KW-0830">Ubiquinone</keyword>
<evidence type="ECO:0000256" key="2">
    <source>
        <dbReference type="ARBA" id="ARBA00007023"/>
    </source>
</evidence>
<evidence type="ECO:0000256" key="1">
    <source>
        <dbReference type="ARBA" id="ARBA00002378"/>
    </source>
</evidence>
<comment type="cofactor">
    <cofactor evidence="11">
        <name>[2Fe-2S] cluster</name>
        <dbReference type="ChEBI" id="CHEBI:190135"/>
    </cofactor>
</comment>
<evidence type="ECO:0000256" key="4">
    <source>
        <dbReference type="ARBA" id="ARBA00022714"/>
    </source>
</evidence>
<dbReference type="InterPro" id="IPR036010">
    <property type="entry name" value="2Fe-2S_ferredoxin-like_sf"/>
</dbReference>
<dbReference type="Gene3D" id="2.20.25.90">
    <property type="entry name" value="ADC-like domains"/>
    <property type="match status" value="1"/>
</dbReference>
<keyword evidence="3" id="KW-0004">4Fe-4S</keyword>
<keyword evidence="17" id="KW-1185">Reference proteome</keyword>
<evidence type="ECO:0000256" key="5">
    <source>
        <dbReference type="ARBA" id="ARBA00022719"/>
    </source>
</evidence>
<dbReference type="InterPro" id="IPR009010">
    <property type="entry name" value="Asp_de-COase-like_dom_sf"/>
</dbReference>
<dbReference type="NCBIfam" id="TIGR01591">
    <property type="entry name" value="Fdh-alpha"/>
    <property type="match status" value="1"/>
</dbReference>
<dbReference type="SUPFAM" id="SSF53706">
    <property type="entry name" value="Formate dehydrogenase/DMSO reductase, domains 1-3"/>
    <property type="match status" value="1"/>
</dbReference>
<protein>
    <recommendedName>
        <fullName evidence="18">Formate dehydrogenase</fullName>
    </recommendedName>
</protein>
<evidence type="ECO:0000256" key="3">
    <source>
        <dbReference type="ARBA" id="ARBA00022485"/>
    </source>
</evidence>
<dbReference type="Pfam" id="PF01568">
    <property type="entry name" value="Molydop_binding"/>
    <property type="match status" value="1"/>
</dbReference>
<accession>A0ABQ6XPK6</accession>
<dbReference type="Pfam" id="PF04879">
    <property type="entry name" value="Molybdop_Fe4S4"/>
    <property type="match status" value="1"/>
</dbReference>
<evidence type="ECO:0000256" key="11">
    <source>
        <dbReference type="ARBA" id="ARBA00034078"/>
    </source>
</evidence>
<comment type="caution">
    <text evidence="16">The sequence shown here is derived from an EMBL/GenBank/DDBJ whole genome shotgun (WGS) entry which is preliminary data.</text>
</comment>
<evidence type="ECO:0000256" key="6">
    <source>
        <dbReference type="ARBA" id="ARBA00022723"/>
    </source>
</evidence>
<dbReference type="Pfam" id="PF13510">
    <property type="entry name" value="Fer2_4"/>
    <property type="match status" value="1"/>
</dbReference>
<dbReference type="InterPro" id="IPR006656">
    <property type="entry name" value="Mopterin_OxRdtase"/>
</dbReference>
<dbReference type="SUPFAM" id="SSF54292">
    <property type="entry name" value="2Fe-2S ferredoxin-like"/>
    <property type="match status" value="1"/>
</dbReference>
<keyword evidence="6" id="KW-0479">Metal-binding</keyword>
<feature type="region of interest" description="Disordered" evidence="12">
    <location>
        <begin position="1"/>
        <end position="58"/>
    </location>
</feature>
<comment type="similarity">
    <text evidence="2">In the C-terminal section; belongs to the prokaryotic molybdopterin-containing oxidoreductase family.</text>
</comment>
<dbReference type="InterPro" id="IPR054351">
    <property type="entry name" value="NADH_UbQ_OxRdtase_ferredoxin"/>
</dbReference>
<evidence type="ECO:0000259" key="13">
    <source>
        <dbReference type="PROSITE" id="PS51085"/>
    </source>
</evidence>
<dbReference type="PROSITE" id="PS51669">
    <property type="entry name" value="4FE4S_MOW_BIS_MGD"/>
    <property type="match status" value="1"/>
</dbReference>
<dbReference type="SUPFAM" id="SSF50692">
    <property type="entry name" value="ADC-like"/>
    <property type="match status" value="1"/>
</dbReference>
<dbReference type="SMART" id="SM00926">
    <property type="entry name" value="Molybdop_Fe4S4"/>
    <property type="match status" value="1"/>
</dbReference>
<dbReference type="InterPro" id="IPR006655">
    <property type="entry name" value="Mopterin_OxRdtase_prok_CS"/>
</dbReference>
<dbReference type="Pfam" id="PF22117">
    <property type="entry name" value="Fer4_Nqo3"/>
    <property type="match status" value="1"/>
</dbReference>
<dbReference type="Gene3D" id="3.30.70.20">
    <property type="match status" value="1"/>
</dbReference>
<dbReference type="InterPro" id="IPR017900">
    <property type="entry name" value="4Fe4S_Fe_S_CS"/>
</dbReference>
<dbReference type="Gene3D" id="3.10.20.740">
    <property type="match status" value="1"/>
</dbReference>
<keyword evidence="9" id="KW-0411">Iron-sulfur</keyword>
<dbReference type="InterPro" id="IPR006657">
    <property type="entry name" value="MoPterin_dinucl-bd_dom"/>
</dbReference>